<name>W9NN24_FUSOX</name>
<dbReference type="HOGENOM" id="CLU_007003_1_0_1"/>
<dbReference type="SUPFAM" id="SSF57701">
    <property type="entry name" value="Zn2/Cys6 DNA-binding domain"/>
    <property type="match status" value="1"/>
</dbReference>
<protein>
    <recommendedName>
        <fullName evidence="3">Zn(2)-C6 fungal-type domain-containing protein</fullName>
    </recommendedName>
</protein>
<dbReference type="GO" id="GO:0006351">
    <property type="term" value="P:DNA-templated transcription"/>
    <property type="evidence" value="ECO:0007669"/>
    <property type="project" value="InterPro"/>
</dbReference>
<dbReference type="EMBL" id="JH651017">
    <property type="protein sequence ID" value="EXA31367.1"/>
    <property type="molecule type" value="Genomic_DNA"/>
</dbReference>
<dbReference type="PROSITE" id="PS00463">
    <property type="entry name" value="ZN2_CY6_FUNGAL_1"/>
    <property type="match status" value="1"/>
</dbReference>
<keyword evidence="2" id="KW-0539">Nucleus</keyword>
<dbReference type="OrthoDB" id="426882at2759"/>
<dbReference type="SMART" id="SM00066">
    <property type="entry name" value="GAL4"/>
    <property type="match status" value="1"/>
</dbReference>
<dbReference type="PANTHER" id="PTHR47256">
    <property type="entry name" value="ZN(II)2CYS6 TRANSCRIPTION FACTOR (EUROFUNG)-RELATED"/>
    <property type="match status" value="1"/>
</dbReference>
<dbReference type="GO" id="GO:0000981">
    <property type="term" value="F:DNA-binding transcription factor activity, RNA polymerase II-specific"/>
    <property type="evidence" value="ECO:0007669"/>
    <property type="project" value="InterPro"/>
</dbReference>
<proteinExistence type="predicted"/>
<dbReference type="PANTHER" id="PTHR47256:SF1">
    <property type="entry name" value="ZN(II)2CYS6 TRANSCRIPTION FACTOR (EUROFUNG)"/>
    <property type="match status" value="1"/>
</dbReference>
<feature type="domain" description="Zn(2)-C6 fungal-type" evidence="3">
    <location>
        <begin position="43"/>
        <end position="73"/>
    </location>
</feature>
<evidence type="ECO:0000256" key="2">
    <source>
        <dbReference type="ARBA" id="ARBA00023242"/>
    </source>
</evidence>
<dbReference type="InterPro" id="IPR001138">
    <property type="entry name" value="Zn2Cys6_DnaBD"/>
</dbReference>
<dbReference type="AlphaFoldDB" id="W9NN24"/>
<dbReference type="Pfam" id="PF04082">
    <property type="entry name" value="Fungal_trans"/>
    <property type="match status" value="1"/>
</dbReference>
<dbReference type="PROSITE" id="PS50048">
    <property type="entry name" value="ZN2_CY6_FUNGAL_2"/>
    <property type="match status" value="1"/>
</dbReference>
<reference evidence="4" key="1">
    <citation type="submission" date="2011-10" db="EMBL/GenBank/DDBJ databases">
        <title>The Genome Sequence of Fusarium oxysporum HDV247.</title>
        <authorList>
            <consortium name="The Broad Institute Genome Sequencing Platform"/>
            <person name="Ma L.-J."/>
            <person name="Gale L.R."/>
            <person name="Schwartz D.C."/>
            <person name="Zhou S."/>
            <person name="Corby-Kistler H."/>
            <person name="Young S.K."/>
            <person name="Zeng Q."/>
            <person name="Gargeya S."/>
            <person name="Fitzgerald M."/>
            <person name="Haas B."/>
            <person name="Abouelleil A."/>
            <person name="Alvarado L."/>
            <person name="Arachchi H.M."/>
            <person name="Berlin A."/>
            <person name="Brown A."/>
            <person name="Chapman S.B."/>
            <person name="Chen Z."/>
            <person name="Dunbar C."/>
            <person name="Freedman E."/>
            <person name="Gearin G."/>
            <person name="Goldberg J."/>
            <person name="Griggs A."/>
            <person name="Gujja S."/>
            <person name="Heiman D."/>
            <person name="Howarth C."/>
            <person name="Larson L."/>
            <person name="Lui A."/>
            <person name="MacDonald P.J.P."/>
            <person name="Montmayeur A."/>
            <person name="Murphy C."/>
            <person name="Neiman D."/>
            <person name="Pearson M."/>
            <person name="Priest M."/>
            <person name="Roberts A."/>
            <person name="Saif S."/>
            <person name="Shea T."/>
            <person name="Shenoy N."/>
            <person name="Sisk P."/>
            <person name="Stolte C."/>
            <person name="Sykes S."/>
            <person name="Wortman J."/>
            <person name="Nusbaum C."/>
            <person name="Birren B."/>
        </authorList>
    </citation>
    <scope>NUCLEOTIDE SEQUENCE [LARGE SCALE GENOMIC DNA]</scope>
    <source>
        <strain evidence="4">HDV247</strain>
    </source>
</reference>
<dbReference type="InterPro" id="IPR036864">
    <property type="entry name" value="Zn2-C6_fun-type_DNA-bd_sf"/>
</dbReference>
<evidence type="ECO:0000313" key="4">
    <source>
        <dbReference type="EMBL" id="EXA31367.1"/>
    </source>
</evidence>
<dbReference type="CDD" id="cd00067">
    <property type="entry name" value="GAL4"/>
    <property type="match status" value="1"/>
</dbReference>
<dbReference type="GO" id="GO:0008270">
    <property type="term" value="F:zinc ion binding"/>
    <property type="evidence" value="ECO:0007669"/>
    <property type="project" value="InterPro"/>
</dbReference>
<dbReference type="Pfam" id="PF00172">
    <property type="entry name" value="Zn_clus"/>
    <property type="match status" value="1"/>
</dbReference>
<dbReference type="CDD" id="cd12148">
    <property type="entry name" value="fungal_TF_MHR"/>
    <property type="match status" value="1"/>
</dbReference>
<dbReference type="InterPro" id="IPR053187">
    <property type="entry name" value="Notoamide_regulator"/>
</dbReference>
<dbReference type="Gene3D" id="4.10.240.10">
    <property type="entry name" value="Zn(2)-C6 fungal-type DNA-binding domain"/>
    <property type="match status" value="1"/>
</dbReference>
<evidence type="ECO:0000259" key="3">
    <source>
        <dbReference type="PROSITE" id="PS50048"/>
    </source>
</evidence>
<sequence length="712" mass="81457">MDQVPKLPRPLRPLLPALESPDVTAGAQRHFTLPRKRTLIKGACQTCRKRKVKCDGAKPRCLACARKGSECEYFDNVPKGHGRQLFSLQNRLNDHEELLHHIQSRKEEDVHDIVRRIRRGDSTRAILQQLRDGDLLLQMSLVPQSWCRYSFPLTRDMPLFLNARDNPYLNSLIYKETMEHPCVRATNENNKTPTYSNRLIQYHLPYHAAKVVDPRLSSGNMIHWTSVSVTGALFSELLQMYFLYEYPTFPFLHMDSFLEDLVTSRRQFCSSLLVNAVLAAGCQGYAKIANRTEFWNPRTLQYQFSAEARRLWDMEVDSPSLTTLQAGLIMSLTCNVNGVDKAGWSYLVRATAMANRLQIFEDLLDTTRRRIRDARALTSWSLFLWQSIFSFHFYRTPLLKDPPQVQLPNPMDNSAWYPKIWILYPSNQNPISVNYGDYFKAAAEFQIIVNSIGSSAFPRIGSQANLSSKQAQDFYSKLRKWYHCLPDSLSITNVVLPWQLSLHMHYFNLINWLMEPFTVPETTYTGGEATGASSFQAVEEAVPEALVINAKISLETVFRLYYMRHGFEIFDPLMLQFHSFVGFMALKELSDGREKPPGLVKALQSTLALATLGLRDQGKNSYLGDTIFRILRDMAASKHALPANEIIAMSKEDEDTKAEIAEHINSQFPINVVSIADDPEPHRVESLISQYKEIELDNQSDRSEMGCSPRDC</sequence>
<evidence type="ECO:0000256" key="1">
    <source>
        <dbReference type="ARBA" id="ARBA00022723"/>
    </source>
</evidence>
<gene>
    <name evidence="4" type="ORF">FOVG_17339</name>
</gene>
<dbReference type="GO" id="GO:0003677">
    <property type="term" value="F:DNA binding"/>
    <property type="evidence" value="ECO:0007669"/>
    <property type="project" value="InterPro"/>
</dbReference>
<dbReference type="Proteomes" id="UP000030751">
    <property type="component" value="Unassembled WGS sequence"/>
</dbReference>
<keyword evidence="1" id="KW-0479">Metal-binding</keyword>
<organism evidence="4">
    <name type="scientific">Fusarium oxysporum f. sp. pisi HDV247</name>
    <dbReference type="NCBI Taxonomy" id="1080344"/>
    <lineage>
        <taxon>Eukaryota</taxon>
        <taxon>Fungi</taxon>
        <taxon>Dikarya</taxon>
        <taxon>Ascomycota</taxon>
        <taxon>Pezizomycotina</taxon>
        <taxon>Sordariomycetes</taxon>
        <taxon>Hypocreomycetidae</taxon>
        <taxon>Hypocreales</taxon>
        <taxon>Nectriaceae</taxon>
        <taxon>Fusarium</taxon>
        <taxon>Fusarium oxysporum species complex</taxon>
    </lineage>
</organism>
<dbReference type="InterPro" id="IPR007219">
    <property type="entry name" value="XnlR_reg_dom"/>
</dbReference>
<accession>W9NN24</accession>
<reference evidence="4" key="2">
    <citation type="submission" date="2012-05" db="EMBL/GenBank/DDBJ databases">
        <title>Annotation of the Genome Sequence of Fusarium oxysporum HDV247.</title>
        <authorList>
            <consortium name="The Broad Institute Genomics Platform"/>
            <person name="Ma L.-J."/>
            <person name="Corby-Kistler H."/>
            <person name="Broz K."/>
            <person name="Gale L.R."/>
            <person name="Jonkers W."/>
            <person name="O'Donnell K."/>
            <person name="Ploetz R."/>
            <person name="Steinberg C."/>
            <person name="Schwartz D.C."/>
            <person name="VanEtten H."/>
            <person name="Zhou S."/>
            <person name="Young S.K."/>
            <person name="Zeng Q."/>
            <person name="Gargeya S."/>
            <person name="Fitzgerald M."/>
            <person name="Abouelleil A."/>
            <person name="Alvarado L."/>
            <person name="Chapman S.B."/>
            <person name="Gainer-Dewar J."/>
            <person name="Goldberg J."/>
            <person name="Griggs A."/>
            <person name="Gujja S."/>
            <person name="Hansen M."/>
            <person name="Howarth C."/>
            <person name="Imamovic A."/>
            <person name="Ireland A."/>
            <person name="Larimer J."/>
            <person name="McCowan C."/>
            <person name="Murphy C."/>
            <person name="Pearson M."/>
            <person name="Poon T.W."/>
            <person name="Priest M."/>
            <person name="Roberts A."/>
            <person name="Saif S."/>
            <person name="Shea T."/>
            <person name="Sykes S."/>
            <person name="Wortman J."/>
            <person name="Nusbaum C."/>
            <person name="Birren B."/>
        </authorList>
    </citation>
    <scope>NUCLEOTIDE SEQUENCE</scope>
    <source>
        <strain evidence="4">HDV247</strain>
    </source>
</reference>